<gene>
    <name evidence="1" type="ORF">MELLADRAFT_96261</name>
</gene>
<dbReference type="RefSeq" id="XP_007407694.1">
    <property type="nucleotide sequence ID" value="XM_007407632.1"/>
</dbReference>
<dbReference type="VEuPathDB" id="FungiDB:MELLADRAFT_96261"/>
<dbReference type="EMBL" id="GL883098">
    <property type="protein sequence ID" value="EGG09334.1"/>
    <property type="molecule type" value="Genomic_DNA"/>
</dbReference>
<dbReference type="OrthoDB" id="2276068at2759"/>
<evidence type="ECO:0000313" key="2">
    <source>
        <dbReference type="Proteomes" id="UP000001072"/>
    </source>
</evidence>
<dbReference type="InParanoid" id="F4RE48"/>
<protein>
    <submittedName>
        <fullName evidence="1">Family 4 glycosyltransferase</fullName>
    </submittedName>
</protein>
<dbReference type="KEGG" id="mlr:MELLADRAFT_96261"/>
<dbReference type="GO" id="GO:0005789">
    <property type="term" value="C:endoplasmic reticulum membrane"/>
    <property type="evidence" value="ECO:0007669"/>
    <property type="project" value="TreeGrafter"/>
</dbReference>
<keyword evidence="1" id="KW-0808">Transferase</keyword>
<organism evidence="2">
    <name type="scientific">Melampsora larici-populina (strain 98AG31 / pathotype 3-4-7)</name>
    <name type="common">Poplar leaf rust fungus</name>
    <dbReference type="NCBI Taxonomy" id="747676"/>
    <lineage>
        <taxon>Eukaryota</taxon>
        <taxon>Fungi</taxon>
        <taxon>Dikarya</taxon>
        <taxon>Basidiomycota</taxon>
        <taxon>Pucciniomycotina</taxon>
        <taxon>Pucciniomycetes</taxon>
        <taxon>Pucciniales</taxon>
        <taxon>Melampsoraceae</taxon>
        <taxon>Melampsora</taxon>
    </lineage>
</organism>
<accession>F4RE48</accession>
<name>F4RE48_MELLP</name>
<dbReference type="PANTHER" id="PTHR45919">
    <property type="entry name" value="GDP-MAN:MAN(3)GLCNAC(2)-PP-DOL ALPHA-1,2-MANNOSYLTRANSFERASE"/>
    <property type="match status" value="1"/>
</dbReference>
<reference evidence="2" key="1">
    <citation type="journal article" date="2011" name="Proc. Natl. Acad. Sci. U.S.A.">
        <title>Obligate biotrophy features unraveled by the genomic analysis of rust fungi.</title>
        <authorList>
            <person name="Duplessis S."/>
            <person name="Cuomo C.A."/>
            <person name="Lin Y.-C."/>
            <person name="Aerts A."/>
            <person name="Tisserant E."/>
            <person name="Veneault-Fourrey C."/>
            <person name="Joly D.L."/>
            <person name="Hacquard S."/>
            <person name="Amselem J."/>
            <person name="Cantarel B.L."/>
            <person name="Chiu R."/>
            <person name="Coutinho P.M."/>
            <person name="Feau N."/>
            <person name="Field M."/>
            <person name="Frey P."/>
            <person name="Gelhaye E."/>
            <person name="Goldberg J."/>
            <person name="Grabherr M.G."/>
            <person name="Kodira C.D."/>
            <person name="Kohler A."/>
            <person name="Kuees U."/>
            <person name="Lindquist E.A."/>
            <person name="Lucas S.M."/>
            <person name="Mago R."/>
            <person name="Mauceli E."/>
            <person name="Morin E."/>
            <person name="Murat C."/>
            <person name="Pangilinan J.L."/>
            <person name="Park R."/>
            <person name="Pearson M."/>
            <person name="Quesneville H."/>
            <person name="Rouhier N."/>
            <person name="Sakthikumar S."/>
            <person name="Salamov A.A."/>
            <person name="Schmutz J."/>
            <person name="Selles B."/>
            <person name="Shapiro H."/>
            <person name="Tanguay P."/>
            <person name="Tuskan G.A."/>
            <person name="Henrissat B."/>
            <person name="Van de Peer Y."/>
            <person name="Rouze P."/>
            <person name="Ellis J.G."/>
            <person name="Dodds P.N."/>
            <person name="Schein J.E."/>
            <person name="Zhong S."/>
            <person name="Hamelin R.C."/>
            <person name="Grigoriev I.V."/>
            <person name="Szabo L.J."/>
            <person name="Martin F."/>
        </authorList>
    </citation>
    <scope>NUCLEOTIDE SEQUENCE [LARGE SCALE GENOMIC DNA]</scope>
    <source>
        <strain evidence="2">98AG31 / pathotype 3-4-7</strain>
    </source>
</reference>
<dbReference type="AlphaFoldDB" id="F4RE48"/>
<dbReference type="Proteomes" id="UP000001072">
    <property type="component" value="Unassembled WGS sequence"/>
</dbReference>
<sequence>MGNQKVFFLLAEVYSVCLKQADYLMVNSTWTKTHVDKLLRPHFPHDSSNPPKLSQIVYPPCDVKTFTSFPLLNQKKIYLCSPNQLLFTHLAIVVFFPKNPLLFTLRFIIMFSFENFSKSKKSPFLIALALEPPLSLR</sequence>
<dbReference type="InterPro" id="IPR038013">
    <property type="entry name" value="ALG11"/>
</dbReference>
<dbReference type="GO" id="GO:0006487">
    <property type="term" value="P:protein N-linked glycosylation"/>
    <property type="evidence" value="ECO:0007669"/>
    <property type="project" value="TreeGrafter"/>
</dbReference>
<dbReference type="GeneID" id="18937538"/>
<dbReference type="HOGENOM" id="CLU_1865543_0_0_1"/>
<keyword evidence="2" id="KW-1185">Reference proteome</keyword>
<evidence type="ECO:0000313" key="1">
    <source>
        <dbReference type="EMBL" id="EGG09334.1"/>
    </source>
</evidence>
<dbReference type="GO" id="GO:0004377">
    <property type="term" value="F:GDP-Man:Man(3)GlcNAc(2)-PP-Dol alpha-1,2-mannosyltransferase activity"/>
    <property type="evidence" value="ECO:0007669"/>
    <property type="project" value="InterPro"/>
</dbReference>
<dbReference type="PANTHER" id="PTHR45919:SF1">
    <property type="entry name" value="GDP-MAN:MAN(3)GLCNAC(2)-PP-DOL ALPHA-1,2-MANNOSYLTRANSFERASE"/>
    <property type="match status" value="1"/>
</dbReference>
<proteinExistence type="predicted"/>